<dbReference type="Pfam" id="PF02837">
    <property type="entry name" value="Glyco_hydro_2_N"/>
    <property type="match status" value="1"/>
</dbReference>
<dbReference type="InterPro" id="IPR036156">
    <property type="entry name" value="Beta-gal/glucu_dom_sf"/>
</dbReference>
<dbReference type="SUPFAM" id="SSF51445">
    <property type="entry name" value="(Trans)glycosidases"/>
    <property type="match status" value="1"/>
</dbReference>
<protein>
    <submittedName>
        <fullName evidence="4">Glycoside hydrolase family 2</fullName>
    </submittedName>
</protein>
<dbReference type="Gene3D" id="3.20.20.80">
    <property type="entry name" value="Glycosidases"/>
    <property type="match status" value="1"/>
</dbReference>
<evidence type="ECO:0000313" key="4">
    <source>
        <dbReference type="EMBL" id="OUQ33564.1"/>
    </source>
</evidence>
<dbReference type="AlphaFoldDB" id="A0A1Y4SUI4"/>
<proteinExistence type="inferred from homology"/>
<dbReference type="GO" id="GO:0005975">
    <property type="term" value="P:carbohydrate metabolic process"/>
    <property type="evidence" value="ECO:0007669"/>
    <property type="project" value="InterPro"/>
</dbReference>
<dbReference type="Proteomes" id="UP000195305">
    <property type="component" value="Unassembled WGS sequence"/>
</dbReference>
<evidence type="ECO:0000259" key="2">
    <source>
        <dbReference type="Pfam" id="PF02836"/>
    </source>
</evidence>
<dbReference type="InterPro" id="IPR006103">
    <property type="entry name" value="Glyco_hydro_2_cat"/>
</dbReference>
<dbReference type="PANTHER" id="PTHR42732">
    <property type="entry name" value="BETA-GALACTOSIDASE"/>
    <property type="match status" value="1"/>
</dbReference>
<dbReference type="InterPro" id="IPR017853">
    <property type="entry name" value="GH"/>
</dbReference>
<comment type="caution">
    <text evidence="4">The sequence shown here is derived from an EMBL/GenBank/DDBJ whole genome shotgun (WGS) entry which is preliminary data.</text>
</comment>
<name>A0A1Y4SUI4_9FIRM</name>
<dbReference type="SUPFAM" id="SSF49303">
    <property type="entry name" value="beta-Galactosidase/glucuronidase domain"/>
    <property type="match status" value="1"/>
</dbReference>
<dbReference type="GO" id="GO:0004553">
    <property type="term" value="F:hydrolase activity, hydrolyzing O-glycosyl compounds"/>
    <property type="evidence" value="ECO:0007669"/>
    <property type="project" value="InterPro"/>
</dbReference>
<feature type="domain" description="Glycosyl hydrolases family 2 sugar binding" evidence="3">
    <location>
        <begin position="52"/>
        <end position="154"/>
    </location>
</feature>
<dbReference type="InterPro" id="IPR008979">
    <property type="entry name" value="Galactose-bd-like_sf"/>
</dbReference>
<comment type="similarity">
    <text evidence="1">Belongs to the glycosyl hydrolase 2 family.</text>
</comment>
<dbReference type="Gene3D" id="2.60.120.260">
    <property type="entry name" value="Galactose-binding domain-like"/>
    <property type="match status" value="1"/>
</dbReference>
<keyword evidence="4" id="KW-0378">Hydrolase</keyword>
<dbReference type="PANTHER" id="PTHR42732:SF2">
    <property type="entry name" value="BETA-MANNOSIDASE"/>
    <property type="match status" value="1"/>
</dbReference>
<dbReference type="Pfam" id="PF02836">
    <property type="entry name" value="Glyco_hydro_2_C"/>
    <property type="match status" value="1"/>
</dbReference>
<organism evidence="4 5">
    <name type="scientific">Massilimicrobiota timonensis</name>
    <dbReference type="NCBI Taxonomy" id="1776392"/>
    <lineage>
        <taxon>Bacteria</taxon>
        <taxon>Bacillati</taxon>
        <taxon>Bacillota</taxon>
        <taxon>Erysipelotrichia</taxon>
        <taxon>Erysipelotrichales</taxon>
        <taxon>Erysipelotrichaceae</taxon>
        <taxon>Massilimicrobiota</taxon>
    </lineage>
</organism>
<evidence type="ECO:0000256" key="1">
    <source>
        <dbReference type="ARBA" id="ARBA00007401"/>
    </source>
</evidence>
<evidence type="ECO:0000259" key="3">
    <source>
        <dbReference type="Pfam" id="PF02837"/>
    </source>
</evidence>
<dbReference type="SUPFAM" id="SSF49785">
    <property type="entry name" value="Galactose-binding domain-like"/>
    <property type="match status" value="1"/>
</dbReference>
<reference evidence="4 5" key="1">
    <citation type="journal article" date="2018" name="BMC Genomics">
        <title>Whole genome sequencing and function prediction of 133 gut anaerobes isolated from chicken caecum in pure cultures.</title>
        <authorList>
            <person name="Medvecky M."/>
            <person name="Cejkova D."/>
            <person name="Polansky O."/>
            <person name="Karasova D."/>
            <person name="Kubasova T."/>
            <person name="Cizek A."/>
            <person name="Rychlik I."/>
        </authorList>
    </citation>
    <scope>NUCLEOTIDE SEQUENCE [LARGE SCALE GENOMIC DNA]</scope>
    <source>
        <strain evidence="4 5">An13</strain>
    </source>
</reference>
<keyword evidence="5" id="KW-1185">Reference proteome</keyword>
<dbReference type="OrthoDB" id="9762066at2"/>
<evidence type="ECO:0000313" key="5">
    <source>
        <dbReference type="Proteomes" id="UP000195305"/>
    </source>
</evidence>
<accession>A0A1Y4SUI4</accession>
<gene>
    <name evidence="4" type="ORF">B5E75_09675</name>
</gene>
<dbReference type="InterPro" id="IPR006104">
    <property type="entry name" value="Glyco_hydro_2_N"/>
</dbReference>
<sequence>MKNKYDYPRPQLYRESFQSLDGEWLLNQQTIQVPYPPQAPLSCYQGEIGEHLHYQKTFILDDHMFGKEKSIHLHFGAVDQIAKVFINHQCVGEHQGGYLPFWFDITSFIQDGENLLEVQVTDQLSDLYPYGKQKKKSGGMWYTPVSGIWQSVWLEAVQSHYIQDLKITPSLDQIHLHIETTADYYQVSIVADELFLKEIFHDKDIDIDIPSSYRHLWTTENPYLYRIFIDTDNDHVESYFALRTVEVKNQDILLNGKPIFIHGVLDQGYFHDGLYLPHQMNEYEKDILRMKELGFNCLRKHIKVEPEAFYFACDQLGMLVIQDHVNNGQYHYIRDTVLPNLGFKYRLDHVRGKQLQKYIYQKHMLDTLKHLYNHPCIIGYTIFNEGWGQIQADNMYQLCQDYDSSRFYDATSGWFHQKLSDVQSEHVYFRNKVLKNKQNRPILLSECGGYTRIVDQHVYSSRHYGYGTTHSEEELTDQMIKMYEEMVLPSIDHGLCGCIYTQLSDIEDEINGLYTYDRQVCKVNKQRLLKLQKQIQKAFEEKKRI</sequence>
<dbReference type="EMBL" id="NFLJ01000028">
    <property type="protein sequence ID" value="OUQ33564.1"/>
    <property type="molecule type" value="Genomic_DNA"/>
</dbReference>
<feature type="domain" description="Glycoside hydrolase family 2 catalytic" evidence="2">
    <location>
        <begin position="245"/>
        <end position="425"/>
    </location>
</feature>
<dbReference type="InterPro" id="IPR051913">
    <property type="entry name" value="GH2_Domain-Containing"/>
</dbReference>
<dbReference type="RefSeq" id="WP_087358733.1">
    <property type="nucleotide sequence ID" value="NZ_NFLJ01000028.1"/>
</dbReference>